<evidence type="ECO:0000313" key="2">
    <source>
        <dbReference type="EMBL" id="NMO97969.1"/>
    </source>
</evidence>
<dbReference type="Pfam" id="PF01261">
    <property type="entry name" value="AP_endonuc_2"/>
    <property type="match status" value="1"/>
</dbReference>
<feature type="domain" description="Xylose isomerase-like TIM barrel" evidence="1">
    <location>
        <begin position="19"/>
        <end position="180"/>
    </location>
</feature>
<organism evidence="2 3">
    <name type="scientific">Paenibacillus lemnae</name>
    <dbReference type="NCBI Taxonomy" id="1330551"/>
    <lineage>
        <taxon>Bacteria</taxon>
        <taxon>Bacillati</taxon>
        <taxon>Bacillota</taxon>
        <taxon>Bacilli</taxon>
        <taxon>Bacillales</taxon>
        <taxon>Paenibacillaceae</taxon>
        <taxon>Paenibacillus</taxon>
    </lineage>
</organism>
<evidence type="ECO:0000313" key="3">
    <source>
        <dbReference type="Proteomes" id="UP000565468"/>
    </source>
</evidence>
<sequence>MSWWAMSGLNHNGSLEEQFEMIAEAGFDGINGFIPPSEEEEKWIRLLERYGLTLSVNAYPKTSEDMAQFLERAHQFGRVQHINVQVMRPFLTGDPAVQMLREISELSRKAGIPAYIETHRGTMTQDLMRTVQYIERVDELRLTMDLSHYVLAGEMHSVSDEAEAWFQRLLTRSAAFHARMSNGEQIQVDVGRQGEHPMTIHFERWWSEGMRNWLSAASEGDVLPFVIELGPPPYAITVDEYAERKSEISDRWEQSQQLQSMIRKLWEKVQLA</sequence>
<name>A0A848MCK5_PAELE</name>
<dbReference type="EMBL" id="JABBPN010000026">
    <property type="protein sequence ID" value="NMO97969.1"/>
    <property type="molecule type" value="Genomic_DNA"/>
</dbReference>
<proteinExistence type="predicted"/>
<protein>
    <submittedName>
        <fullName evidence="2">TIM barrel protein</fullName>
    </submittedName>
</protein>
<accession>A0A848MCK5</accession>
<keyword evidence="3" id="KW-1185">Reference proteome</keyword>
<reference evidence="2 3" key="1">
    <citation type="submission" date="2020-04" db="EMBL/GenBank/DDBJ databases">
        <title>Paenibacillus algicola sp. nov., a novel marine bacterium producing alginate lyase.</title>
        <authorList>
            <person name="Huang H."/>
        </authorList>
    </citation>
    <scope>NUCLEOTIDE SEQUENCE [LARGE SCALE GENOMIC DNA]</scope>
    <source>
        <strain evidence="2 3">L7-75</strain>
    </source>
</reference>
<dbReference type="InterPro" id="IPR036237">
    <property type="entry name" value="Xyl_isomerase-like_sf"/>
</dbReference>
<dbReference type="AlphaFoldDB" id="A0A848MCK5"/>
<dbReference type="Gene3D" id="3.20.20.150">
    <property type="entry name" value="Divalent-metal-dependent TIM barrel enzymes"/>
    <property type="match status" value="1"/>
</dbReference>
<evidence type="ECO:0000259" key="1">
    <source>
        <dbReference type="Pfam" id="PF01261"/>
    </source>
</evidence>
<gene>
    <name evidence="2" type="ORF">HII30_19595</name>
</gene>
<dbReference type="InterPro" id="IPR013022">
    <property type="entry name" value="Xyl_isomerase-like_TIM-brl"/>
</dbReference>
<dbReference type="SUPFAM" id="SSF51658">
    <property type="entry name" value="Xylose isomerase-like"/>
    <property type="match status" value="1"/>
</dbReference>
<dbReference type="Proteomes" id="UP000565468">
    <property type="component" value="Unassembled WGS sequence"/>
</dbReference>
<comment type="caution">
    <text evidence="2">The sequence shown here is derived from an EMBL/GenBank/DDBJ whole genome shotgun (WGS) entry which is preliminary data.</text>
</comment>